<gene>
    <name evidence="1" type="ORF">PbB2_02827</name>
</gene>
<name>A0A2P2EDJ6_9PROT</name>
<dbReference type="AlphaFoldDB" id="A0A2P2EDJ6"/>
<dbReference type="EMBL" id="BFBR01000010">
    <property type="protein sequence ID" value="GBF59135.1"/>
    <property type="molecule type" value="Genomic_DNA"/>
</dbReference>
<evidence type="ECO:0000313" key="1">
    <source>
        <dbReference type="EMBL" id="GBF59135.1"/>
    </source>
</evidence>
<dbReference type="Proteomes" id="UP000245086">
    <property type="component" value="Unassembled WGS sequence"/>
</dbReference>
<evidence type="ECO:0000313" key="2">
    <source>
        <dbReference type="Proteomes" id="UP000245086"/>
    </source>
</evidence>
<keyword evidence="2" id="KW-1185">Reference proteome</keyword>
<reference evidence="1 2" key="1">
    <citation type="journal article" date="2018" name="Genome Announc.">
        <title>Draft Genome Sequence of "Candidatus Phycosocius bacilliformis," an Alphaproteobacterial Ectosymbiont of the Hydrocarbon-Producing Green Alga Botryococcus braunii.</title>
        <authorList>
            <person name="Tanabe Y."/>
            <person name="Yamaguchi H."/>
            <person name="Watanabe M.M."/>
        </authorList>
    </citation>
    <scope>NUCLEOTIDE SEQUENCE [LARGE SCALE GENOMIC DNA]</scope>
    <source>
        <strain evidence="1 2">BOTRYCO-2</strain>
    </source>
</reference>
<organism evidence="1 2">
    <name type="scientific">Candidatus Phycosocius bacilliformis</name>
    <dbReference type="NCBI Taxonomy" id="1445552"/>
    <lineage>
        <taxon>Bacteria</taxon>
        <taxon>Pseudomonadati</taxon>
        <taxon>Pseudomonadota</taxon>
        <taxon>Alphaproteobacteria</taxon>
        <taxon>Caulobacterales</taxon>
        <taxon>Caulobacterales incertae sedis</taxon>
        <taxon>Candidatus Phycosocius</taxon>
    </lineage>
</organism>
<protein>
    <submittedName>
        <fullName evidence="1">Uncharacterized protein</fullName>
    </submittedName>
</protein>
<sequence>MRLPTETACLFVDGFGVEIPLLWLEGTIVKNGDQVNQKVIDVLRESYNARMNLDHDASLANLSLIIAKANETS</sequence>
<accession>A0A2P2EDJ6</accession>
<comment type="caution">
    <text evidence="1">The sequence shown here is derived from an EMBL/GenBank/DDBJ whole genome shotgun (WGS) entry which is preliminary data.</text>
</comment>
<proteinExistence type="predicted"/>